<name>A0ABW8L156_9GAMM</name>
<sequence length="77" mass="8928">MDTLFPFEHMLSEINSYGYLVIALGKRQNSLDDKFLNKARNSMFPHVIDWIRAQFANLLSEFYQSANLQKIAIAGQF</sequence>
<proteinExistence type="predicted"/>
<gene>
    <name evidence="1" type="ORF">ACI2JU_18100</name>
</gene>
<protein>
    <submittedName>
        <fullName evidence="1">Uncharacterized protein</fullName>
    </submittedName>
</protein>
<comment type="caution">
    <text evidence="1">The sequence shown here is derived from an EMBL/GenBank/DDBJ whole genome shotgun (WGS) entry which is preliminary data.</text>
</comment>
<dbReference type="RefSeq" id="WP_404676109.1">
    <property type="nucleotide sequence ID" value="NZ_JBJDOT010000029.1"/>
</dbReference>
<accession>A0ABW8L156</accession>
<reference evidence="1 2" key="1">
    <citation type="submission" date="2024-11" db="EMBL/GenBank/DDBJ databases">
        <title>The Natural Products Discovery Center: Release of the First 8490 Sequenced Strains for Exploring Actinobacteria Biosynthetic Diversity.</title>
        <authorList>
            <person name="Kalkreuter E."/>
            <person name="Kautsar S.A."/>
            <person name="Yang D."/>
            <person name="Bader C.D."/>
            <person name="Teijaro C.N."/>
            <person name="Fluegel L."/>
            <person name="Davis C.M."/>
            <person name="Simpson J.R."/>
            <person name="Lauterbach L."/>
            <person name="Steele A.D."/>
            <person name="Gui C."/>
            <person name="Meng S."/>
            <person name="Li G."/>
            <person name="Viehrig K."/>
            <person name="Ye F."/>
            <person name="Su P."/>
            <person name="Kiefer A.F."/>
            <person name="Nichols A."/>
            <person name="Cepeda A.J."/>
            <person name="Yan W."/>
            <person name="Fan B."/>
            <person name="Jiang Y."/>
            <person name="Adhikari A."/>
            <person name="Zheng C.-J."/>
            <person name="Schuster L."/>
            <person name="Cowan T.M."/>
            <person name="Smanski M.J."/>
            <person name="Chevrette M.G."/>
            <person name="De Carvalho L.P.S."/>
            <person name="Shen B."/>
        </authorList>
    </citation>
    <scope>NUCLEOTIDE SEQUENCE [LARGE SCALE GENOMIC DNA]</scope>
    <source>
        <strain evidence="1 2">NPDC078403</strain>
    </source>
</reference>
<keyword evidence="2" id="KW-1185">Reference proteome</keyword>
<evidence type="ECO:0000313" key="1">
    <source>
        <dbReference type="EMBL" id="MFK3865769.1"/>
    </source>
</evidence>
<evidence type="ECO:0000313" key="2">
    <source>
        <dbReference type="Proteomes" id="UP001620262"/>
    </source>
</evidence>
<dbReference type="EMBL" id="JBJDOT010000029">
    <property type="protein sequence ID" value="MFK3865769.1"/>
    <property type="molecule type" value="Genomic_DNA"/>
</dbReference>
<organism evidence="1 2">
    <name type="scientific">Pseudoalteromonas rhizosphaerae</name>
    <dbReference type="NCBI Taxonomy" id="2518973"/>
    <lineage>
        <taxon>Bacteria</taxon>
        <taxon>Pseudomonadati</taxon>
        <taxon>Pseudomonadota</taxon>
        <taxon>Gammaproteobacteria</taxon>
        <taxon>Alteromonadales</taxon>
        <taxon>Pseudoalteromonadaceae</taxon>
        <taxon>Pseudoalteromonas</taxon>
    </lineage>
</organism>
<dbReference type="Proteomes" id="UP001620262">
    <property type="component" value="Unassembled WGS sequence"/>
</dbReference>